<feature type="domain" description="DNA polymerase III beta sliding clamp C-terminal" evidence="13">
    <location>
        <begin position="255"/>
        <end position="369"/>
    </location>
</feature>
<dbReference type="SUPFAM" id="SSF55979">
    <property type="entry name" value="DNA clamp"/>
    <property type="match status" value="3"/>
</dbReference>
<dbReference type="RefSeq" id="WP_129646880.1">
    <property type="nucleotide sequence ID" value="NZ_LR215037.1"/>
</dbReference>
<evidence type="ECO:0000259" key="13">
    <source>
        <dbReference type="Pfam" id="PF02768"/>
    </source>
</evidence>
<dbReference type="GO" id="GO:0009360">
    <property type="term" value="C:DNA polymerase III complex"/>
    <property type="evidence" value="ECO:0007669"/>
    <property type="project" value="InterPro"/>
</dbReference>
<evidence type="ECO:0000256" key="1">
    <source>
        <dbReference type="ARBA" id="ARBA00002266"/>
    </source>
</evidence>
<evidence type="ECO:0000256" key="3">
    <source>
        <dbReference type="ARBA" id="ARBA00010752"/>
    </source>
</evidence>
<keyword evidence="7 14" id="KW-0548">Nucleotidyltransferase</keyword>
<evidence type="ECO:0000256" key="10">
    <source>
        <dbReference type="ARBA" id="ARBA00023125"/>
    </source>
</evidence>
<dbReference type="PANTHER" id="PTHR30478:SF0">
    <property type="entry name" value="BETA SLIDING CLAMP"/>
    <property type="match status" value="1"/>
</dbReference>
<dbReference type="Pfam" id="PF00712">
    <property type="entry name" value="DNA_pol3_beta"/>
    <property type="match status" value="1"/>
</dbReference>
<dbReference type="GO" id="GO:0006271">
    <property type="term" value="P:DNA strand elongation involved in DNA replication"/>
    <property type="evidence" value="ECO:0007669"/>
    <property type="project" value="TreeGrafter"/>
</dbReference>
<dbReference type="CDD" id="cd00140">
    <property type="entry name" value="beta_clamp"/>
    <property type="match status" value="1"/>
</dbReference>
<dbReference type="Proteomes" id="UP000290243">
    <property type="component" value="Chromosome"/>
</dbReference>
<name>A0A449B4T7_9BACT</name>
<comment type="function">
    <text evidence="1">Confers DNA tethering and processivity to DNA polymerases and other proteins. Acts as a clamp, forming a ring around DNA (a reaction catalyzed by the clamp-loading complex) which diffuses in an ATP-independent manner freely and bidirectionally along dsDNA. Initially characterized for its ability to contact the catalytic subunit of DNA polymerase III (Pol III), a complex, multichain enzyme responsible for most of the replicative synthesis in bacteria; Pol III exhibits 3'-5' exonuclease proofreading activity. The beta chain is required for initiation of replication as well as for processivity of DNA replication.</text>
</comment>
<comment type="subcellular location">
    <subcellularLocation>
        <location evidence="2">Cytoplasm</location>
    </subcellularLocation>
</comment>
<organism evidence="14 15">
    <name type="scientific">Mycoplasmopsis maculosa</name>
    <dbReference type="NCBI Taxonomy" id="114885"/>
    <lineage>
        <taxon>Bacteria</taxon>
        <taxon>Bacillati</taxon>
        <taxon>Mycoplasmatota</taxon>
        <taxon>Mycoplasmoidales</taxon>
        <taxon>Metamycoplasmataceae</taxon>
        <taxon>Mycoplasmopsis</taxon>
    </lineage>
</organism>
<dbReference type="GO" id="GO:0008408">
    <property type="term" value="F:3'-5' exonuclease activity"/>
    <property type="evidence" value="ECO:0007669"/>
    <property type="project" value="InterPro"/>
</dbReference>
<keyword evidence="15" id="KW-1185">Reference proteome</keyword>
<keyword evidence="9" id="KW-0239">DNA-directed DNA polymerase</keyword>
<keyword evidence="6 14" id="KW-0808">Transferase</keyword>
<dbReference type="Pfam" id="PF02767">
    <property type="entry name" value="DNA_pol3_beta_2"/>
    <property type="match status" value="1"/>
</dbReference>
<feature type="domain" description="DNA polymerase III beta sliding clamp N-terminal" evidence="11">
    <location>
        <begin position="1"/>
        <end position="124"/>
    </location>
</feature>
<evidence type="ECO:0000256" key="7">
    <source>
        <dbReference type="ARBA" id="ARBA00022695"/>
    </source>
</evidence>
<protein>
    <submittedName>
        <fullName evidence="14">DNA polymerase III, beta subunit</fullName>
        <ecNumber evidence="14">2.7.7.7</ecNumber>
    </submittedName>
</protein>
<dbReference type="InterPro" id="IPR046938">
    <property type="entry name" value="DNA_clamp_sf"/>
</dbReference>
<dbReference type="Gene3D" id="3.10.150.10">
    <property type="entry name" value="DNA Polymerase III, subunit A, domain 2"/>
    <property type="match status" value="1"/>
</dbReference>
<evidence type="ECO:0000313" key="15">
    <source>
        <dbReference type="Proteomes" id="UP000290243"/>
    </source>
</evidence>
<gene>
    <name evidence="14" type="primary">dnaN</name>
    <name evidence="14" type="ORF">NCTC10168_00548</name>
</gene>
<evidence type="ECO:0000256" key="5">
    <source>
        <dbReference type="ARBA" id="ARBA00022490"/>
    </source>
</evidence>
<dbReference type="InterPro" id="IPR022635">
    <property type="entry name" value="DNA_polIII_beta_C"/>
</dbReference>
<dbReference type="Pfam" id="PF02768">
    <property type="entry name" value="DNA_pol3_beta_3"/>
    <property type="match status" value="1"/>
</dbReference>
<evidence type="ECO:0000256" key="2">
    <source>
        <dbReference type="ARBA" id="ARBA00004496"/>
    </source>
</evidence>
<sequence length="370" mass="42580">MHIIIKKNIIDEIIEIVSKFTDPISSFYGMRCILINTDDNKITFKATNEITNIIKSIDVDNTDVIVKKPGEILIQANIFKNIIKKLNGFIEIEKISNSNLIEIKQDSSRYTLNTSDVKTFPKIDESTNTKEIEINTDNFKKAVKNVAFAASNENNLIYKCINFRSNGNKLNLTATDSYRLAFYTINTNYVLDDFEFSVNAKDVKDLIPSDAPKVVKLFYNSIKVGIKYDNTVITSRITDLPYHDIESLFTKVMSETKYKVTINKNELNNLLNKIWIGTNDKQNRIEIKIKKNELSIFTKLDEIGDSFVKTENLELEGSNLEFDINYNYLKEALSVFDDELYILVDEKIQKILIISKSNPNTKQLISPMRR</sequence>
<evidence type="ECO:0000256" key="4">
    <source>
        <dbReference type="ARBA" id="ARBA00011400"/>
    </source>
</evidence>
<dbReference type="EC" id="2.7.7.7" evidence="14"/>
<dbReference type="KEGG" id="mmau:NCTC10168_00548"/>
<dbReference type="GO" id="GO:0003677">
    <property type="term" value="F:DNA binding"/>
    <property type="evidence" value="ECO:0007669"/>
    <property type="project" value="UniProtKB-KW"/>
</dbReference>
<dbReference type="GO" id="GO:0003887">
    <property type="term" value="F:DNA-directed DNA polymerase activity"/>
    <property type="evidence" value="ECO:0007669"/>
    <property type="project" value="UniProtKB-KW"/>
</dbReference>
<evidence type="ECO:0000256" key="9">
    <source>
        <dbReference type="ARBA" id="ARBA00022932"/>
    </source>
</evidence>
<dbReference type="GO" id="GO:0005737">
    <property type="term" value="C:cytoplasm"/>
    <property type="evidence" value="ECO:0007669"/>
    <property type="project" value="UniProtKB-SubCell"/>
</dbReference>
<evidence type="ECO:0000313" key="14">
    <source>
        <dbReference type="EMBL" id="VEU75621.1"/>
    </source>
</evidence>
<dbReference type="Gene3D" id="3.70.10.10">
    <property type="match status" value="1"/>
</dbReference>
<dbReference type="SMART" id="SM00480">
    <property type="entry name" value="POL3Bc"/>
    <property type="match status" value="1"/>
</dbReference>
<reference evidence="14 15" key="1">
    <citation type="submission" date="2019-01" db="EMBL/GenBank/DDBJ databases">
        <authorList>
            <consortium name="Pathogen Informatics"/>
        </authorList>
    </citation>
    <scope>NUCLEOTIDE SEQUENCE [LARGE SCALE GENOMIC DNA]</scope>
    <source>
        <strain evidence="14 15">NCTC10168</strain>
    </source>
</reference>
<dbReference type="EMBL" id="LR215037">
    <property type="protein sequence ID" value="VEU75621.1"/>
    <property type="molecule type" value="Genomic_DNA"/>
</dbReference>
<feature type="domain" description="DNA polymerase III beta sliding clamp central" evidence="12">
    <location>
        <begin position="133"/>
        <end position="240"/>
    </location>
</feature>
<keyword evidence="5" id="KW-0963">Cytoplasm</keyword>
<evidence type="ECO:0000259" key="11">
    <source>
        <dbReference type="Pfam" id="PF00712"/>
    </source>
</evidence>
<dbReference type="OrthoDB" id="397417at2"/>
<dbReference type="InterPro" id="IPR001001">
    <property type="entry name" value="DNA_polIII_beta"/>
</dbReference>
<dbReference type="NCBIfam" id="TIGR00663">
    <property type="entry name" value="dnan"/>
    <property type="match status" value="1"/>
</dbReference>
<dbReference type="PANTHER" id="PTHR30478">
    <property type="entry name" value="DNA POLYMERASE III SUBUNIT BETA"/>
    <property type="match status" value="1"/>
</dbReference>
<dbReference type="InterPro" id="IPR022634">
    <property type="entry name" value="DNA_polIII_beta_N"/>
</dbReference>
<dbReference type="AlphaFoldDB" id="A0A449B4T7"/>
<comment type="subunit">
    <text evidence="4">Forms a ring-shaped head-to-tail homodimer around DNA which binds and tethers DNA polymerases and other proteins to the DNA. The DNA replisome complex has a single clamp-loading complex (3 tau and 1 each of delta, delta', psi and chi subunits) which binds 3 Pol III cores (1 core on the leading strand and 2 on the lagging strand) each with a beta sliding clamp dimer. Additional proteins in the replisome are other copies of gamma, psi and chi, Ssb, DNA helicase and RNA primase.</text>
</comment>
<keyword evidence="10" id="KW-0238">DNA-binding</keyword>
<proteinExistence type="inferred from homology"/>
<evidence type="ECO:0000259" key="12">
    <source>
        <dbReference type="Pfam" id="PF02767"/>
    </source>
</evidence>
<dbReference type="InterPro" id="IPR022637">
    <property type="entry name" value="DNA_polIII_beta_cen"/>
</dbReference>
<keyword evidence="8" id="KW-0235">DNA replication</keyword>
<comment type="similarity">
    <text evidence="3">Belongs to the beta sliding clamp family.</text>
</comment>
<accession>A0A449B4T7</accession>
<evidence type="ECO:0000256" key="6">
    <source>
        <dbReference type="ARBA" id="ARBA00022679"/>
    </source>
</evidence>
<evidence type="ECO:0000256" key="8">
    <source>
        <dbReference type="ARBA" id="ARBA00022705"/>
    </source>
</evidence>